<dbReference type="PANTHER" id="PTHR43163">
    <property type="entry name" value="DIPEPTIDE TRANSPORT SYSTEM PERMEASE PROTEIN DPPB-RELATED"/>
    <property type="match status" value="1"/>
</dbReference>
<keyword evidence="10" id="KW-1185">Reference proteome</keyword>
<keyword evidence="5 7" id="KW-1133">Transmembrane helix</keyword>
<proteinExistence type="inferred from homology"/>
<organism evidence="9 10">
    <name type="scientific">Geochorda subterranea</name>
    <dbReference type="NCBI Taxonomy" id="3109564"/>
    <lineage>
        <taxon>Bacteria</taxon>
        <taxon>Bacillati</taxon>
        <taxon>Bacillota</taxon>
        <taxon>Limnochordia</taxon>
        <taxon>Limnochordales</taxon>
        <taxon>Geochordaceae</taxon>
        <taxon>Geochorda</taxon>
    </lineage>
</organism>
<dbReference type="PANTHER" id="PTHR43163:SF6">
    <property type="entry name" value="DIPEPTIDE TRANSPORT SYSTEM PERMEASE PROTEIN DPPB-RELATED"/>
    <property type="match status" value="1"/>
</dbReference>
<feature type="transmembrane region" description="Helical" evidence="7">
    <location>
        <begin position="186"/>
        <end position="206"/>
    </location>
</feature>
<evidence type="ECO:0000259" key="8">
    <source>
        <dbReference type="PROSITE" id="PS50928"/>
    </source>
</evidence>
<name>A0ABZ1BTF6_9FIRM</name>
<dbReference type="InterPro" id="IPR000515">
    <property type="entry name" value="MetI-like"/>
</dbReference>
<comment type="subcellular location">
    <subcellularLocation>
        <location evidence="1 7">Cell membrane</location>
        <topology evidence="1 7">Multi-pass membrane protein</topology>
    </subcellularLocation>
</comment>
<evidence type="ECO:0000256" key="1">
    <source>
        <dbReference type="ARBA" id="ARBA00004651"/>
    </source>
</evidence>
<protein>
    <submittedName>
        <fullName evidence="9">ABC transporter permease</fullName>
    </submittedName>
</protein>
<evidence type="ECO:0000313" key="9">
    <source>
        <dbReference type="EMBL" id="WRP15463.1"/>
    </source>
</evidence>
<evidence type="ECO:0000313" key="10">
    <source>
        <dbReference type="Proteomes" id="UP001333102"/>
    </source>
</evidence>
<comment type="similarity">
    <text evidence="7">Belongs to the binding-protein-dependent transport system permease family.</text>
</comment>
<dbReference type="RefSeq" id="WP_324669866.1">
    <property type="nucleotide sequence ID" value="NZ_CP141614.1"/>
</dbReference>
<dbReference type="EMBL" id="CP141614">
    <property type="protein sequence ID" value="WRP15463.1"/>
    <property type="molecule type" value="Genomic_DNA"/>
</dbReference>
<dbReference type="PROSITE" id="PS50928">
    <property type="entry name" value="ABC_TM1"/>
    <property type="match status" value="1"/>
</dbReference>
<dbReference type="Pfam" id="PF00528">
    <property type="entry name" value="BPD_transp_1"/>
    <property type="match status" value="1"/>
</dbReference>
<evidence type="ECO:0000256" key="3">
    <source>
        <dbReference type="ARBA" id="ARBA00022475"/>
    </source>
</evidence>
<feature type="transmembrane region" description="Helical" evidence="7">
    <location>
        <begin position="144"/>
        <end position="166"/>
    </location>
</feature>
<feature type="domain" description="ABC transmembrane type-1" evidence="8">
    <location>
        <begin position="97"/>
        <end position="375"/>
    </location>
</feature>
<accession>A0ABZ1BTF6</accession>
<feature type="transmembrane region" description="Helical" evidence="7">
    <location>
        <begin position="306"/>
        <end position="332"/>
    </location>
</feature>
<evidence type="ECO:0000256" key="2">
    <source>
        <dbReference type="ARBA" id="ARBA00022448"/>
    </source>
</evidence>
<feature type="transmembrane region" description="Helical" evidence="7">
    <location>
        <begin position="218"/>
        <end position="237"/>
    </location>
</feature>
<feature type="transmembrane region" description="Helical" evidence="7">
    <location>
        <begin position="101"/>
        <end position="123"/>
    </location>
</feature>
<dbReference type="CDD" id="cd06261">
    <property type="entry name" value="TM_PBP2"/>
    <property type="match status" value="1"/>
</dbReference>
<feature type="transmembrane region" description="Helical" evidence="7">
    <location>
        <begin position="352"/>
        <end position="374"/>
    </location>
</feature>
<evidence type="ECO:0000256" key="7">
    <source>
        <dbReference type="RuleBase" id="RU363032"/>
    </source>
</evidence>
<evidence type="ECO:0000256" key="4">
    <source>
        <dbReference type="ARBA" id="ARBA00022692"/>
    </source>
</evidence>
<sequence>MLRFIGIRLVQAVVTLLVYMTVTYFILQAMPGDVTVLFTQNPRITAEVRQELARRLGLDQPWYLQYLNYLKNVFTGNLGVSFTQYPRPVWDIIVERLPRTVVLFFTANVVSFYIGFLLGRFVAWRRGSRFDYATTAVGVTFWTAFYPLLGLIMMWLFAYSLGWLPLNQFISPSVWRDAPLSSNDVFTLMLANLGLFVLLLLAGHGLALPRIGTVSGRILTAAGLWGGGALASVAWWWQSGLARYALDIVWHMVLPVATLSLVSFGGTMLLMRDSMLETIREDYVMAARARGLPERTVRDRYAARTAILPVITSFALNIGFVVSGGIVTETVFSWPGIGLTLLEAARLYDYPLATGAFAFTGIFVVLAHIVADVLHALMDPRLRIVGGEVTAAE</sequence>
<keyword evidence="4 7" id="KW-0812">Transmembrane</keyword>
<evidence type="ECO:0000256" key="6">
    <source>
        <dbReference type="ARBA" id="ARBA00023136"/>
    </source>
</evidence>
<keyword evidence="2 7" id="KW-0813">Transport</keyword>
<keyword evidence="6 7" id="KW-0472">Membrane</keyword>
<feature type="transmembrane region" description="Helical" evidence="7">
    <location>
        <begin position="7"/>
        <end position="27"/>
    </location>
</feature>
<gene>
    <name evidence="9" type="ORF">VLY81_04680</name>
</gene>
<dbReference type="Pfam" id="PF19300">
    <property type="entry name" value="BPD_transp_1_N"/>
    <property type="match status" value="1"/>
</dbReference>
<feature type="transmembrane region" description="Helical" evidence="7">
    <location>
        <begin position="249"/>
        <end position="271"/>
    </location>
</feature>
<dbReference type="InterPro" id="IPR045621">
    <property type="entry name" value="BPD_transp_1_N"/>
</dbReference>
<evidence type="ECO:0000256" key="5">
    <source>
        <dbReference type="ARBA" id="ARBA00022989"/>
    </source>
</evidence>
<keyword evidence="3" id="KW-1003">Cell membrane</keyword>
<dbReference type="Proteomes" id="UP001333102">
    <property type="component" value="Chromosome"/>
</dbReference>
<reference evidence="10" key="1">
    <citation type="submission" date="2023-12" db="EMBL/GenBank/DDBJ databases">
        <title>Novel isolates from deep terrestrial aquifers shed light on the physiology and ecology of the class Limnochordia.</title>
        <authorList>
            <person name="Karnachuk O.V."/>
            <person name="Lukina A.P."/>
            <person name="Avakyan M.R."/>
            <person name="Kadnikov V."/>
            <person name="Begmatov S."/>
            <person name="Beletsky A.V."/>
            <person name="Mardanov A.V."/>
            <person name="Ravin N.V."/>
        </authorList>
    </citation>
    <scope>NUCLEOTIDE SEQUENCE [LARGE SCALE GENOMIC DNA]</scope>
    <source>
        <strain evidence="10">LN</strain>
    </source>
</reference>